<evidence type="ECO:0000256" key="4">
    <source>
        <dbReference type="ARBA" id="ARBA00024804"/>
    </source>
</evidence>
<dbReference type="PANTHER" id="PTHR47043:SF1">
    <property type="entry name" value="UDP-N-ACETYLGLUCOSAMINE TRANSFERASE SUBUNIT ALG13"/>
    <property type="match status" value="1"/>
</dbReference>
<dbReference type="InterPro" id="IPR052474">
    <property type="entry name" value="UDP-GlcNAc_transferase"/>
</dbReference>
<dbReference type="GO" id="GO:0005829">
    <property type="term" value="C:cytosol"/>
    <property type="evidence" value="ECO:0007669"/>
    <property type="project" value="EnsemblFungi"/>
</dbReference>
<dbReference type="PANTHER" id="PTHR47043">
    <property type="entry name" value="UDP-N-ACETYLGLUCOSAMINE TRANSFERASE SUBUNIT ALG13"/>
    <property type="match status" value="1"/>
</dbReference>
<dbReference type="GO" id="GO:0043541">
    <property type="term" value="C:UDP-N-acetylglucosamine transferase complex"/>
    <property type="evidence" value="ECO:0007669"/>
    <property type="project" value="EnsemblFungi"/>
</dbReference>
<comment type="catalytic activity">
    <reaction evidence="6">
        <text>an N-acetyl-alpha-D-glucosaminyl-diphospho-di-trans,poly-cis-dolichol + UDP-N-acetyl-alpha-D-glucosamine = an N,N'-diacetylchitobiosyl-diphospho-di-trans,poly-cis-dolichol + UDP + H(+)</text>
        <dbReference type="Rhea" id="RHEA:23380"/>
        <dbReference type="Rhea" id="RHEA-COMP:19507"/>
        <dbReference type="Rhea" id="RHEA-COMP:19510"/>
        <dbReference type="ChEBI" id="CHEBI:15378"/>
        <dbReference type="ChEBI" id="CHEBI:57269"/>
        <dbReference type="ChEBI" id="CHEBI:57705"/>
        <dbReference type="ChEBI" id="CHEBI:58223"/>
        <dbReference type="ChEBI" id="CHEBI:58427"/>
        <dbReference type="EC" id="2.4.1.141"/>
    </reaction>
</comment>
<dbReference type="Gene3D" id="3.40.50.2000">
    <property type="entry name" value="Glycogen Phosphorylase B"/>
    <property type="match status" value="1"/>
</dbReference>
<dbReference type="Pfam" id="PF04101">
    <property type="entry name" value="Glyco_tran_28_C"/>
    <property type="match status" value="1"/>
</dbReference>
<evidence type="ECO:0000313" key="10">
    <source>
        <dbReference type="Proteomes" id="UP000054304"/>
    </source>
</evidence>
<comment type="similarity">
    <text evidence="7">Belongs to the glycosyltransferase 28 family.</text>
</comment>
<dbReference type="AlphaFoldDB" id="A0A0C7N6U2"/>
<evidence type="ECO:0000256" key="5">
    <source>
        <dbReference type="ARBA" id="ARBA00032061"/>
    </source>
</evidence>
<reference evidence="9 10" key="1">
    <citation type="submission" date="2014-12" db="EMBL/GenBank/DDBJ databases">
        <authorList>
            <person name="Neuveglise Cecile"/>
        </authorList>
    </citation>
    <scope>NUCLEOTIDE SEQUENCE [LARGE SCALE GENOMIC DNA]</scope>
    <source>
        <strain evidence="9 10">CBS 12615</strain>
    </source>
</reference>
<evidence type="ECO:0000313" key="9">
    <source>
        <dbReference type="EMBL" id="CEP63607.1"/>
    </source>
</evidence>
<comment type="subcellular location">
    <subcellularLocation>
        <location evidence="7">Endoplasmic reticulum</location>
    </subcellularLocation>
</comment>
<keyword evidence="7" id="KW-0328">Glycosyltransferase</keyword>
<dbReference type="InterPro" id="IPR007235">
    <property type="entry name" value="Glyco_trans_28_C"/>
</dbReference>
<evidence type="ECO:0000256" key="7">
    <source>
        <dbReference type="RuleBase" id="RU362128"/>
    </source>
</evidence>
<evidence type="ECO:0000259" key="8">
    <source>
        <dbReference type="Pfam" id="PF04101"/>
    </source>
</evidence>
<gene>
    <name evidence="7" type="primary">ALG13</name>
    <name evidence="9" type="ORF">LALA0_S08e06458g</name>
</gene>
<keyword evidence="7" id="KW-0256">Endoplasmic reticulum</keyword>
<proteinExistence type="inferred from homology"/>
<dbReference type="GO" id="GO:0098548">
    <property type="term" value="C:cytoplasmic side of Golgi membrane"/>
    <property type="evidence" value="ECO:0007669"/>
    <property type="project" value="EnsemblFungi"/>
</dbReference>
<evidence type="ECO:0000256" key="3">
    <source>
        <dbReference type="ARBA" id="ARBA00017468"/>
    </source>
</evidence>
<evidence type="ECO:0000256" key="1">
    <source>
        <dbReference type="ARBA" id="ARBA00011198"/>
    </source>
</evidence>
<keyword evidence="7" id="KW-0808">Transferase</keyword>
<evidence type="ECO:0000256" key="6">
    <source>
        <dbReference type="ARBA" id="ARBA00048184"/>
    </source>
</evidence>
<dbReference type="GO" id="GO:0004577">
    <property type="term" value="F:N-acetylglucosaminyldiphosphodolichol N-acetylglucosaminyltransferase activity"/>
    <property type="evidence" value="ECO:0007669"/>
    <property type="project" value="UniProtKB-EC"/>
</dbReference>
<evidence type="ECO:0000256" key="2">
    <source>
        <dbReference type="ARBA" id="ARBA00012614"/>
    </source>
</evidence>
<comment type="subunit">
    <text evidence="1 7">Heterodimer with ALG14 to form a functional enzyme.</text>
</comment>
<keyword evidence="10" id="KW-1185">Reference proteome</keyword>
<organism evidence="9 10">
    <name type="scientific">Lachancea lanzarotensis</name>
    <dbReference type="NCBI Taxonomy" id="1245769"/>
    <lineage>
        <taxon>Eukaryota</taxon>
        <taxon>Fungi</taxon>
        <taxon>Dikarya</taxon>
        <taxon>Ascomycota</taxon>
        <taxon>Saccharomycotina</taxon>
        <taxon>Saccharomycetes</taxon>
        <taxon>Saccharomycetales</taxon>
        <taxon>Saccharomycetaceae</taxon>
        <taxon>Lachancea</taxon>
    </lineage>
</organism>
<dbReference type="STRING" id="1245769.A0A0C7N6U2"/>
<accession>A0A0C7N6U2</accession>
<dbReference type="EC" id="2.4.1.141" evidence="2 7"/>
<feature type="domain" description="Glycosyl transferase family 28 C-terminal" evidence="8">
    <location>
        <begin position="4"/>
        <end position="185"/>
    </location>
</feature>
<dbReference type="GO" id="GO:0042802">
    <property type="term" value="F:identical protein binding"/>
    <property type="evidence" value="ECO:0007669"/>
    <property type="project" value="EnsemblFungi"/>
</dbReference>
<dbReference type="HOGENOM" id="CLU_085408_2_0_1"/>
<protein>
    <recommendedName>
        <fullName evidence="3 7">UDP-N-acetylglucosamine transferase subunit ALG13</fullName>
        <ecNumber evidence="2 7">2.4.1.141</ecNumber>
    </recommendedName>
    <alternativeName>
        <fullName evidence="5 7">Asparagine-linked glycosylation protein 13</fullName>
    </alternativeName>
</protein>
<dbReference type="Proteomes" id="UP000054304">
    <property type="component" value="Unassembled WGS sequence"/>
</dbReference>
<comment type="function">
    <text evidence="4 7">Involved in protein N-glycosylation. Essential for the second step of the dolichol-linked oligosaccharide pathway.</text>
</comment>
<sequence>MTRTMVVTCGATVPFPSLVQAVLDLDFLTTIRERWNFKKVVIQYGRGFGGEFEKRVKALGSASAHGKEAIGKASRDLGVELEVHGRVAAVEICGFAFTTDIEGLLRVHADLVISHAGTGSILDALRLHKRLVVVANTGLMDNHQLQITDRLRSRGHLVAAHDATSVAVLEAVVSAMEADSTTPLATGTSEAFTNLLLNVANS</sequence>
<dbReference type="OrthoDB" id="20273at2759"/>
<name>A0A0C7N6U2_9SACH</name>
<dbReference type="GO" id="GO:0006488">
    <property type="term" value="P:dolichol-linked oligosaccharide biosynthetic process"/>
    <property type="evidence" value="ECO:0007669"/>
    <property type="project" value="EnsemblFungi"/>
</dbReference>
<dbReference type="EMBL" id="LN736367">
    <property type="protein sequence ID" value="CEP63607.1"/>
    <property type="molecule type" value="Genomic_DNA"/>
</dbReference>